<protein>
    <submittedName>
        <fullName evidence="1">Uncharacterized protein</fullName>
    </submittedName>
</protein>
<organism evidence="1 2">
    <name type="scientific">Mycobacteroides abscessus</name>
    <dbReference type="NCBI Taxonomy" id="36809"/>
    <lineage>
        <taxon>Bacteria</taxon>
        <taxon>Bacillati</taxon>
        <taxon>Actinomycetota</taxon>
        <taxon>Actinomycetes</taxon>
        <taxon>Mycobacteriales</taxon>
        <taxon>Mycobacteriaceae</taxon>
        <taxon>Mycobacteroides</taxon>
    </lineage>
</organism>
<reference evidence="1 2" key="1">
    <citation type="submission" date="2015-03" db="EMBL/GenBank/DDBJ databases">
        <authorList>
            <consortium name="Pathogen Informatics"/>
            <person name="Murphy D."/>
        </authorList>
    </citation>
    <scope>NUCLEOTIDE SEQUENCE [LARGE SCALE GENOMIC DNA]</scope>
    <source>
        <strain evidence="1 2">PAP036</strain>
    </source>
</reference>
<dbReference type="AlphaFoldDB" id="A0AB33T6L3"/>
<gene>
    <name evidence="1" type="ORF">ERS075527_04231</name>
</gene>
<dbReference type="EMBL" id="CSUW01000011">
    <property type="protein sequence ID" value="CPT56889.1"/>
    <property type="molecule type" value="Genomic_DNA"/>
</dbReference>
<accession>A0AB33T6L3</accession>
<proteinExistence type="predicted"/>
<dbReference type="Proteomes" id="UP000038487">
    <property type="component" value="Unassembled WGS sequence"/>
</dbReference>
<name>A0AB33T6L3_9MYCO</name>
<sequence length="172" mass="18857">MRLNVGVRHPPTGSKKFREYGTNGGIGASYPYESRFLEATMADKTYSFDLGGMNPDAQRSAAEAAGKVLHMEEKAGQTVAQELLPALDLITEAVQIAQQAGNVQGFGALNTGQHAMQHYQKQTPEMVAHLTALKADCKAKIDHVLAMEVLYNNMEAYNAGRIFDHTLKVEYK</sequence>
<evidence type="ECO:0000313" key="1">
    <source>
        <dbReference type="EMBL" id="CPT56889.1"/>
    </source>
</evidence>
<evidence type="ECO:0000313" key="2">
    <source>
        <dbReference type="Proteomes" id="UP000038487"/>
    </source>
</evidence>
<comment type="caution">
    <text evidence="1">The sequence shown here is derived from an EMBL/GenBank/DDBJ whole genome shotgun (WGS) entry which is preliminary data.</text>
</comment>